<dbReference type="RefSeq" id="WP_141196314.1">
    <property type="nucleotide sequence ID" value="NZ_CP041186.1"/>
</dbReference>
<reference evidence="1 2" key="1">
    <citation type="submission" date="2019-06" db="EMBL/GenBank/DDBJ databases">
        <title>Persicimonas caeni gen. nov., sp. nov., a predatory bacterium isolated from solar saltern.</title>
        <authorList>
            <person name="Wang S."/>
        </authorList>
    </citation>
    <scope>NUCLEOTIDE SEQUENCE [LARGE SCALE GENOMIC DNA]</scope>
    <source>
        <strain evidence="1 2">YN101</strain>
    </source>
</reference>
<dbReference type="EMBL" id="CP041186">
    <property type="protein sequence ID" value="QDG49817.1"/>
    <property type="molecule type" value="Genomic_DNA"/>
</dbReference>
<name>A0A4Y6PP96_PERCE</name>
<dbReference type="Proteomes" id="UP000315995">
    <property type="component" value="Chromosome"/>
</dbReference>
<organism evidence="1 2">
    <name type="scientific">Persicimonas caeni</name>
    <dbReference type="NCBI Taxonomy" id="2292766"/>
    <lineage>
        <taxon>Bacteria</taxon>
        <taxon>Deltaproteobacteria</taxon>
        <taxon>Bradymonadales</taxon>
        <taxon>Bradymonadaceae</taxon>
        <taxon>Persicimonas</taxon>
    </lineage>
</organism>
<keyword evidence="2" id="KW-1185">Reference proteome</keyword>
<evidence type="ECO:0000313" key="1">
    <source>
        <dbReference type="EMBL" id="QDG49817.1"/>
    </source>
</evidence>
<sequence length="183" mass="19537">MYPSIPRRVSLLTVFVATFLLAACGDGGLASFTITEKSQEVTVEGSALGGLPVENPFGEALQLNVDLEQELESRDATGASGVFLQDLDLEITDAAMPEGDSDDFDFLTSLEIYANADGLDKKLVAIIEDVPDGKQKISLDTKSNVNLKPYVERGMKLQATAQGSAPDDDTSLQAIAVIRIEVL</sequence>
<dbReference type="PROSITE" id="PS51257">
    <property type="entry name" value="PROKAR_LIPOPROTEIN"/>
    <property type="match status" value="1"/>
</dbReference>
<gene>
    <name evidence="1" type="ORF">FIV42_03400</name>
</gene>
<dbReference type="AlphaFoldDB" id="A0A4Y6PP96"/>
<evidence type="ECO:0000313" key="2">
    <source>
        <dbReference type="Proteomes" id="UP000315995"/>
    </source>
</evidence>
<proteinExistence type="predicted"/>
<accession>A0A5B8Y1Q3</accession>
<protein>
    <submittedName>
        <fullName evidence="1">Uncharacterized protein</fullName>
    </submittedName>
</protein>
<accession>A0A4Y6PP96</accession>
<dbReference type="OrthoDB" id="5511862at2"/>